<dbReference type="HOGENOM" id="CLU_833466_0_0_6"/>
<reference evidence="1 2" key="1">
    <citation type="journal article" date="2009" name="Infect. Immun.">
        <title>Comparative genomics reveal extensive transposon-mediated genomic plasticity and diversity among potential effector proteins within the genus Coxiella.</title>
        <authorList>
            <person name="Beare P.A."/>
            <person name="Unsworth N."/>
            <person name="Andoh M."/>
            <person name="Voth D.E."/>
            <person name="Omsland A."/>
            <person name="Gilk S.D."/>
            <person name="Williams K.P."/>
            <person name="Sobral B.W."/>
            <person name="Kupko J.J.III."/>
            <person name="Porcella S.F."/>
            <person name="Samuel J.E."/>
            <person name="Heinzen R.A."/>
        </authorList>
    </citation>
    <scope>NUCLEOTIDE SEQUENCE [LARGE SCALE GENOMIC DNA]</scope>
    <source>
        <strain evidence="1 2">Dugway 5J108-111</strain>
    </source>
</reference>
<dbReference type="KEGG" id="cbd:CBUD_1127"/>
<proteinExistence type="predicted"/>
<protein>
    <submittedName>
        <fullName evidence="1">Hypothetical membrane associated protein</fullName>
    </submittedName>
</protein>
<dbReference type="EMBL" id="CP000733">
    <property type="protein sequence ID" value="ABS76686.1"/>
    <property type="molecule type" value="Genomic_DNA"/>
</dbReference>
<dbReference type="Proteomes" id="UP000008555">
    <property type="component" value="Chromosome"/>
</dbReference>
<gene>
    <name evidence="1" type="ordered locus">CBUD_1127</name>
</gene>
<sequence>MKVIFYENTKTPSFTRELVHKRYPLGMAYAKDDFFVHVYGDIKGLWTISPGLVVTEQAHGTLEDWIKKVFGAKNIITSNNLPGEVVSKVWRPGLYYQNELHQALEIDEYEHMSTKQALKILVSKLDELFLYLEPSEYGLVSYSHKTRELLISACTEIENIWHQYMLITNTKPKKKKYTTNDYVKLCQPLFLNEYEIRIKPYKNVKPIRPFYGWNTDKPTQSLDWYNAYNKTKHDRVKYFSEATLSNCIYAVAGNIVLFCVRYGPHNLYRDGDALSALMNQLFEIVLVNPNPVSFYVPNMILSADRRKNLCWGIGNKVYDFIQPWIMNPLRLID</sequence>
<evidence type="ECO:0000313" key="2">
    <source>
        <dbReference type="Proteomes" id="UP000008555"/>
    </source>
</evidence>
<dbReference type="AlphaFoldDB" id="A9KCJ9"/>
<accession>A9KCJ9</accession>
<name>A9KCJ9_COXBN</name>
<evidence type="ECO:0000313" key="1">
    <source>
        <dbReference type="EMBL" id="ABS76686.1"/>
    </source>
</evidence>
<organism evidence="1 2">
    <name type="scientific">Coxiella burnetii (strain Dugway 5J108-111)</name>
    <dbReference type="NCBI Taxonomy" id="434922"/>
    <lineage>
        <taxon>Bacteria</taxon>
        <taxon>Pseudomonadati</taxon>
        <taxon>Pseudomonadota</taxon>
        <taxon>Gammaproteobacteria</taxon>
        <taxon>Legionellales</taxon>
        <taxon>Coxiellaceae</taxon>
        <taxon>Coxiella</taxon>
    </lineage>
</organism>
<dbReference type="RefSeq" id="WP_005768507.1">
    <property type="nucleotide sequence ID" value="NC_009727.1"/>
</dbReference>